<accession>A0A8H4X0W2</accession>
<comment type="caution">
    <text evidence="2">The sequence shown here is derived from an EMBL/GenBank/DDBJ whole genome shotgun (WGS) entry which is preliminary data.</text>
</comment>
<dbReference type="OrthoDB" id="5106303at2759"/>
<name>A0A8H4X0W2_9HYPO</name>
<keyword evidence="3" id="KW-1185">Reference proteome</keyword>
<protein>
    <recommendedName>
        <fullName evidence="4">MADS-box domain-containing protein</fullName>
    </recommendedName>
</protein>
<feature type="region of interest" description="Disordered" evidence="1">
    <location>
        <begin position="85"/>
        <end position="167"/>
    </location>
</feature>
<sequence length="187" mass="20177">MIRRSAQNRNDRKGMKNRGRGLCKKANDYHQLFGEEILVLLKAPNNGFEIGFQSRPGLFESFCGVSVPKNVLRTPKNYEKTAALENMSTEHSSVSNTESSTMGTTPSASNCSGTFAPNSNSGESPRSPQTHQLATTSGRPSAAPACLDQSPGQTAPPLLGSRGSIPRGFTTIQSRTKLNALIEECFR</sequence>
<evidence type="ECO:0008006" key="4">
    <source>
        <dbReference type="Google" id="ProtNLM"/>
    </source>
</evidence>
<dbReference type="Proteomes" id="UP000622797">
    <property type="component" value="Unassembled WGS sequence"/>
</dbReference>
<reference evidence="2" key="2">
    <citation type="submission" date="2020-05" db="EMBL/GenBank/DDBJ databases">
        <authorList>
            <person name="Kim H.-S."/>
            <person name="Proctor R.H."/>
            <person name="Brown D.W."/>
        </authorList>
    </citation>
    <scope>NUCLEOTIDE SEQUENCE</scope>
    <source>
        <strain evidence="2">NRRL 20472</strain>
    </source>
</reference>
<reference evidence="2" key="1">
    <citation type="journal article" date="2020" name="BMC Genomics">
        <title>Correction to: Identification and distribution of gene clusters required for synthesis of sphingolipid metabolism inhibitors in diverse species of the filamentous fungus Fusarium.</title>
        <authorList>
            <person name="Kim H.S."/>
            <person name="Lohmar J.M."/>
            <person name="Busman M."/>
            <person name="Brown D.W."/>
            <person name="Naumann T.A."/>
            <person name="Divon H.H."/>
            <person name="Lysoe E."/>
            <person name="Uhlig S."/>
            <person name="Proctor R.H."/>
        </authorList>
    </citation>
    <scope>NUCLEOTIDE SEQUENCE</scope>
    <source>
        <strain evidence="2">NRRL 20472</strain>
    </source>
</reference>
<evidence type="ECO:0000256" key="1">
    <source>
        <dbReference type="SAM" id="MobiDB-lite"/>
    </source>
</evidence>
<proteinExistence type="predicted"/>
<organism evidence="2 3">
    <name type="scientific">Fusarium sarcochroum</name>
    <dbReference type="NCBI Taxonomy" id="1208366"/>
    <lineage>
        <taxon>Eukaryota</taxon>
        <taxon>Fungi</taxon>
        <taxon>Dikarya</taxon>
        <taxon>Ascomycota</taxon>
        <taxon>Pezizomycotina</taxon>
        <taxon>Sordariomycetes</taxon>
        <taxon>Hypocreomycetidae</taxon>
        <taxon>Hypocreales</taxon>
        <taxon>Nectriaceae</taxon>
        <taxon>Fusarium</taxon>
        <taxon>Fusarium lateritium species complex</taxon>
    </lineage>
</organism>
<evidence type="ECO:0000313" key="3">
    <source>
        <dbReference type="Proteomes" id="UP000622797"/>
    </source>
</evidence>
<dbReference type="AlphaFoldDB" id="A0A8H4X0W2"/>
<dbReference type="EMBL" id="JABEXW010000734">
    <property type="protein sequence ID" value="KAF4957155.1"/>
    <property type="molecule type" value="Genomic_DNA"/>
</dbReference>
<evidence type="ECO:0000313" key="2">
    <source>
        <dbReference type="EMBL" id="KAF4957155.1"/>
    </source>
</evidence>
<gene>
    <name evidence="2" type="ORF">FSARC_11364</name>
</gene>
<feature type="compositionally biased region" description="Polar residues" evidence="1">
    <location>
        <begin position="86"/>
        <end position="139"/>
    </location>
</feature>